<organism evidence="2 3">
    <name type="scientific">Kwoniella dendrophila CBS 6074</name>
    <dbReference type="NCBI Taxonomy" id="1295534"/>
    <lineage>
        <taxon>Eukaryota</taxon>
        <taxon>Fungi</taxon>
        <taxon>Dikarya</taxon>
        <taxon>Basidiomycota</taxon>
        <taxon>Agaricomycotina</taxon>
        <taxon>Tremellomycetes</taxon>
        <taxon>Tremellales</taxon>
        <taxon>Cryptococcaceae</taxon>
        <taxon>Kwoniella</taxon>
    </lineage>
</organism>
<feature type="compositionally biased region" description="Acidic residues" evidence="1">
    <location>
        <begin position="773"/>
        <end position="796"/>
    </location>
</feature>
<dbReference type="GeneID" id="91097541"/>
<feature type="region of interest" description="Disordered" evidence="1">
    <location>
        <begin position="330"/>
        <end position="361"/>
    </location>
</feature>
<feature type="region of interest" description="Disordered" evidence="1">
    <location>
        <begin position="659"/>
        <end position="709"/>
    </location>
</feature>
<feature type="region of interest" description="Disordered" evidence="1">
    <location>
        <begin position="1"/>
        <end position="63"/>
    </location>
</feature>
<dbReference type="RefSeq" id="XP_066078682.1">
    <property type="nucleotide sequence ID" value="XM_066222585.1"/>
</dbReference>
<proteinExistence type="predicted"/>
<dbReference type="Proteomes" id="UP001355207">
    <property type="component" value="Chromosome 9"/>
</dbReference>
<protein>
    <submittedName>
        <fullName evidence="2">Uncharacterized protein</fullName>
    </submittedName>
</protein>
<evidence type="ECO:0000256" key="1">
    <source>
        <dbReference type="SAM" id="MobiDB-lite"/>
    </source>
</evidence>
<feature type="compositionally biased region" description="Basic residues" evidence="1">
    <location>
        <begin position="604"/>
        <end position="623"/>
    </location>
</feature>
<dbReference type="AlphaFoldDB" id="A0AAX4K544"/>
<sequence>MSMPSAVHSLAQEFRESKGRRNGDLSGSASPHPLSSGRRGFSLNAKYDRIGGSNRSGRKVWQEMTAKRQAERLEKEQALRAKMGLGEIRQTRKNDIWDKGYVQKKPPSLADLDRTKAAPPPAWLQAAAARSDVTGLMGAYAKKNQAKAAAQAEEELYAKYQQNHNSFRESTPSLNSHPYHHQQYIPYNQHDYIPSLQQQGFRRNSQTSLPLTYSQVDGREKYHHPIQYQPQTSPSFQPSFQQAQHNNQQQPFDHSLYPSSNRSTQFLLPRQSNNFLQPFNGYLPDATSTPQHNISRSQVGNHISSDATDSQEPFYPSSTSSYVGNTILQNHPHHAEHPDPTVQRHPNYVQQSSQTRDNGHRVRFQPVPQYFEISPAESSVPTLQGTANGPPFMNSVPTQGVHQTYQDLQSHVPHYNQAQLAHSHQTSNQVNPDWVPQVSVQNNALPVGLDNGLPPQLQRVHQDIVALRQGKRRKQEEDQRRPFEHKSLSKAVIEDLEKIADETVDELDLLRPELLSIEDEMKNATIGPDYMSQSSKRKRSNHDPNSHSQHNNSTYHHNGQDYQDSSTDDCDSPDTDTSSSSPASMTDDETYFPSTPNSSSMRPYRSKPPKHGIKGRGQKRRRLTYQAPKYLQDHSTNKRVRFGDIGYRSADDIEIDYDTDEDEEEEEIDEVDTSMDPEDYDDYEDYEEYDESMEGLPVSGMEREPKPVKPLSTFADNVIIPSNLINNNDNVKRQAKSNAKKSQNKTDTRRNTNPFTNKKRKFRALSNSQIDAPGEEIEGFSDEDEDELMENWENDEIVLSHPENQNQQQQQQQAQHSNQSQQRGSNRKWLKSYEDQDKLSTVEEEDEGDIDIQDFINHTAYNEKDQKDRPEKKHIGQEQEQVQFWGNGGELGFRIWRDAY</sequence>
<feature type="compositionally biased region" description="Acidic residues" evidence="1">
    <location>
        <begin position="659"/>
        <end position="693"/>
    </location>
</feature>
<feature type="region of interest" description="Disordered" evidence="1">
    <location>
        <begin position="286"/>
        <end position="318"/>
    </location>
</feature>
<feature type="compositionally biased region" description="Low complexity" evidence="1">
    <location>
        <begin position="575"/>
        <end position="585"/>
    </location>
</feature>
<name>A0AAX4K544_9TREE</name>
<feature type="compositionally biased region" description="Acidic residues" evidence="1">
    <location>
        <begin position="842"/>
        <end position="852"/>
    </location>
</feature>
<evidence type="ECO:0000313" key="2">
    <source>
        <dbReference type="EMBL" id="WWC91920.1"/>
    </source>
</evidence>
<feature type="compositionally biased region" description="Basic and acidic residues" evidence="1">
    <location>
        <begin position="13"/>
        <end position="23"/>
    </location>
</feature>
<feature type="compositionally biased region" description="Low complexity" evidence="1">
    <location>
        <begin position="804"/>
        <end position="822"/>
    </location>
</feature>
<feature type="region of interest" description="Disordered" evidence="1">
    <location>
        <begin position="722"/>
        <end position="880"/>
    </location>
</feature>
<gene>
    <name evidence="2" type="ORF">L201_006872</name>
</gene>
<feature type="compositionally biased region" description="Polar residues" evidence="1">
    <location>
        <begin position="592"/>
        <end position="601"/>
    </location>
</feature>
<keyword evidence="3" id="KW-1185">Reference proteome</keyword>
<feature type="region of interest" description="Disordered" evidence="1">
    <location>
        <begin position="228"/>
        <end position="257"/>
    </location>
</feature>
<accession>A0AAX4K544</accession>
<feature type="compositionally biased region" description="Low complexity" evidence="1">
    <location>
        <begin position="228"/>
        <end position="252"/>
    </location>
</feature>
<feature type="compositionally biased region" description="Polar residues" evidence="1">
    <location>
        <begin position="546"/>
        <end position="563"/>
    </location>
</feature>
<feature type="region of interest" description="Disordered" evidence="1">
    <location>
        <begin position="525"/>
        <end position="626"/>
    </location>
</feature>
<feature type="compositionally biased region" description="Basic and acidic residues" evidence="1">
    <location>
        <begin position="861"/>
        <end position="877"/>
    </location>
</feature>
<feature type="compositionally biased region" description="Basic residues" evidence="1">
    <location>
        <begin position="733"/>
        <end position="743"/>
    </location>
</feature>
<dbReference type="EMBL" id="CP144106">
    <property type="protein sequence ID" value="WWC91920.1"/>
    <property type="molecule type" value="Genomic_DNA"/>
</dbReference>
<reference evidence="2 3" key="1">
    <citation type="submission" date="2024-01" db="EMBL/GenBank/DDBJ databases">
        <title>Comparative genomics of Cryptococcus and Kwoniella reveals pathogenesis evolution and contrasting modes of karyotype evolution via chromosome fusion or intercentromeric recombination.</title>
        <authorList>
            <person name="Coelho M.A."/>
            <person name="David-Palma M."/>
            <person name="Shea T."/>
            <person name="Bowers K."/>
            <person name="McGinley-Smith S."/>
            <person name="Mohammad A.W."/>
            <person name="Gnirke A."/>
            <person name="Yurkov A.M."/>
            <person name="Nowrousian M."/>
            <person name="Sun S."/>
            <person name="Cuomo C.A."/>
            <person name="Heitman J."/>
        </authorList>
    </citation>
    <scope>NUCLEOTIDE SEQUENCE [LARGE SCALE GENOMIC DNA]</scope>
    <source>
        <strain evidence="2 3">CBS 6074</strain>
    </source>
</reference>
<feature type="compositionally biased region" description="Basic and acidic residues" evidence="1">
    <location>
        <begin position="831"/>
        <end position="841"/>
    </location>
</feature>
<evidence type="ECO:0000313" key="3">
    <source>
        <dbReference type="Proteomes" id="UP001355207"/>
    </source>
</evidence>